<evidence type="ECO:0000313" key="3">
    <source>
        <dbReference type="Proteomes" id="UP000287166"/>
    </source>
</evidence>
<reference evidence="2 3" key="1">
    <citation type="journal article" date="2018" name="Sci. Rep.">
        <title>Genome sequence of the cauliflower mushroom Sparassis crispa (Hanabiratake) and its association with beneficial usage.</title>
        <authorList>
            <person name="Kiyama R."/>
            <person name="Furutani Y."/>
            <person name="Kawaguchi K."/>
            <person name="Nakanishi T."/>
        </authorList>
    </citation>
    <scope>NUCLEOTIDE SEQUENCE [LARGE SCALE GENOMIC DNA]</scope>
</reference>
<evidence type="ECO:0000313" key="2">
    <source>
        <dbReference type="EMBL" id="GBE79404.1"/>
    </source>
</evidence>
<proteinExistence type="predicted"/>
<protein>
    <recommendedName>
        <fullName evidence="4">Cell wall protein</fullName>
    </recommendedName>
</protein>
<dbReference type="InParanoid" id="A0A401GB60"/>
<evidence type="ECO:0008006" key="4">
    <source>
        <dbReference type="Google" id="ProtNLM"/>
    </source>
</evidence>
<gene>
    <name evidence="2" type="ORF">SCP_0206020</name>
</gene>
<keyword evidence="3" id="KW-1185">Reference proteome</keyword>
<sequence length="206" mass="21709">MFALALSSLALTAVSYALPMLTTRQSDPCAGLGIASFPTEYNFTLAAWNWTLPNANDTGAPLVIGQAGAVDGESFGVLSTWATYSYADWTTFSLIDGALIPYSADGAASNGVDANIFSGEELLWVFTVNPPPPAEIYCGVADPDPAGGYQYAALAVNGSTDGFSLCLLGEPPYVQNNIVYRASPNNTDGYDYESCYGVRVQILPLS</sequence>
<dbReference type="EMBL" id="BFAD01000002">
    <property type="protein sequence ID" value="GBE79404.1"/>
    <property type="molecule type" value="Genomic_DNA"/>
</dbReference>
<evidence type="ECO:0000256" key="1">
    <source>
        <dbReference type="SAM" id="SignalP"/>
    </source>
</evidence>
<dbReference type="OrthoDB" id="2844016at2759"/>
<dbReference type="AlphaFoldDB" id="A0A401GB60"/>
<keyword evidence="1" id="KW-0732">Signal</keyword>
<dbReference type="Proteomes" id="UP000287166">
    <property type="component" value="Unassembled WGS sequence"/>
</dbReference>
<name>A0A401GB60_9APHY</name>
<feature type="chain" id="PRO_5019349718" description="Cell wall protein" evidence="1">
    <location>
        <begin position="18"/>
        <end position="206"/>
    </location>
</feature>
<feature type="signal peptide" evidence="1">
    <location>
        <begin position="1"/>
        <end position="17"/>
    </location>
</feature>
<accession>A0A401GB60</accession>
<dbReference type="GeneID" id="38776321"/>
<comment type="caution">
    <text evidence="2">The sequence shown here is derived from an EMBL/GenBank/DDBJ whole genome shotgun (WGS) entry which is preliminary data.</text>
</comment>
<organism evidence="2 3">
    <name type="scientific">Sparassis crispa</name>
    <dbReference type="NCBI Taxonomy" id="139825"/>
    <lineage>
        <taxon>Eukaryota</taxon>
        <taxon>Fungi</taxon>
        <taxon>Dikarya</taxon>
        <taxon>Basidiomycota</taxon>
        <taxon>Agaricomycotina</taxon>
        <taxon>Agaricomycetes</taxon>
        <taxon>Polyporales</taxon>
        <taxon>Sparassidaceae</taxon>
        <taxon>Sparassis</taxon>
    </lineage>
</organism>
<dbReference type="RefSeq" id="XP_027610317.1">
    <property type="nucleotide sequence ID" value="XM_027754516.1"/>
</dbReference>